<evidence type="ECO:0000256" key="3">
    <source>
        <dbReference type="ARBA" id="ARBA00022827"/>
    </source>
</evidence>
<dbReference type="PANTHER" id="PTHR43557">
    <property type="entry name" value="APOPTOSIS-INDUCING FACTOR 1"/>
    <property type="match status" value="1"/>
</dbReference>
<dbReference type="RefSeq" id="WP_080287924.1">
    <property type="nucleotide sequence ID" value="NZ_CP072522.1"/>
</dbReference>
<feature type="domain" description="Reductase C-terminal" evidence="6">
    <location>
        <begin position="323"/>
        <end position="406"/>
    </location>
</feature>
<dbReference type="PRINTS" id="PR00411">
    <property type="entry name" value="PNDRDTASEI"/>
</dbReference>
<protein>
    <submittedName>
        <fullName evidence="7">FAD-dependent oxidoreductase</fullName>
    </submittedName>
</protein>
<evidence type="ECO:0000256" key="2">
    <source>
        <dbReference type="ARBA" id="ARBA00022630"/>
    </source>
</evidence>
<reference evidence="7" key="2">
    <citation type="submission" date="2021-03" db="EMBL/GenBank/DDBJ databases">
        <title>Complete genome sequence of Burkholderia seminalis 869T2.</title>
        <authorList>
            <person name="Hung S.-H."/>
            <person name="Huang C.-T."/>
            <person name="Huang C.-C."/>
            <person name="Kuo C.-H."/>
        </authorList>
    </citation>
    <scope>NUCLEOTIDE SEQUENCE</scope>
    <source>
        <strain evidence="7">869T2</strain>
    </source>
</reference>
<comment type="cofactor">
    <cofactor evidence="1">
        <name>FAD</name>
        <dbReference type="ChEBI" id="CHEBI:57692"/>
    </cofactor>
</comment>
<dbReference type="Pfam" id="PF07992">
    <property type="entry name" value="Pyr_redox_2"/>
    <property type="match status" value="1"/>
</dbReference>
<dbReference type="EMBL" id="CP072522">
    <property type="protein sequence ID" value="QTO23423.1"/>
    <property type="molecule type" value="Genomic_DNA"/>
</dbReference>
<dbReference type="InterPro" id="IPR050446">
    <property type="entry name" value="FAD-oxidoreductase/Apoptosis"/>
</dbReference>
<evidence type="ECO:0000256" key="4">
    <source>
        <dbReference type="ARBA" id="ARBA00023002"/>
    </source>
</evidence>
<dbReference type="PANTHER" id="PTHR43557:SF2">
    <property type="entry name" value="RIESKE DOMAIN-CONTAINING PROTEIN-RELATED"/>
    <property type="match status" value="1"/>
</dbReference>
<dbReference type="SUPFAM" id="SSF55424">
    <property type="entry name" value="FAD/NAD-linked reductases, dimerisation (C-terminal) domain"/>
    <property type="match status" value="1"/>
</dbReference>
<accession>A0A8A8DE77</accession>
<dbReference type="InterPro" id="IPR036188">
    <property type="entry name" value="FAD/NAD-bd_sf"/>
</dbReference>
<dbReference type="GO" id="GO:0005737">
    <property type="term" value="C:cytoplasm"/>
    <property type="evidence" value="ECO:0007669"/>
    <property type="project" value="TreeGrafter"/>
</dbReference>
<dbReference type="GO" id="GO:0016651">
    <property type="term" value="F:oxidoreductase activity, acting on NAD(P)H"/>
    <property type="evidence" value="ECO:0007669"/>
    <property type="project" value="TreeGrafter"/>
</dbReference>
<dbReference type="PRINTS" id="PR00368">
    <property type="entry name" value="FADPNR"/>
</dbReference>
<evidence type="ECO:0000256" key="1">
    <source>
        <dbReference type="ARBA" id="ARBA00001974"/>
    </source>
</evidence>
<reference evidence="7" key="1">
    <citation type="submission" date="2014-04" db="EMBL/GenBank/DDBJ databases">
        <authorList>
            <person name="Ho Y.-N."/>
            <person name="Huang C.-C."/>
        </authorList>
    </citation>
    <scope>NUCLEOTIDE SEQUENCE</scope>
    <source>
        <strain evidence="7">869T2</strain>
    </source>
</reference>
<dbReference type="InterPro" id="IPR016156">
    <property type="entry name" value="FAD/NAD-linked_Rdtase_dimer_sf"/>
</dbReference>
<evidence type="ECO:0000313" key="8">
    <source>
        <dbReference type="Proteomes" id="UP000027834"/>
    </source>
</evidence>
<dbReference type="AlphaFoldDB" id="A0A8A8DE77"/>
<dbReference type="SUPFAM" id="SSF51905">
    <property type="entry name" value="FAD/NAD(P)-binding domain"/>
    <property type="match status" value="2"/>
</dbReference>
<evidence type="ECO:0000259" key="5">
    <source>
        <dbReference type="Pfam" id="PF07992"/>
    </source>
</evidence>
<proteinExistence type="predicted"/>
<feature type="domain" description="FAD/NAD(P)-binding" evidence="5">
    <location>
        <begin position="6"/>
        <end position="303"/>
    </location>
</feature>
<dbReference type="Gene3D" id="3.30.390.30">
    <property type="match status" value="1"/>
</dbReference>
<keyword evidence="4" id="KW-0560">Oxidoreductase</keyword>
<evidence type="ECO:0000259" key="6">
    <source>
        <dbReference type="Pfam" id="PF14759"/>
    </source>
</evidence>
<dbReference type="Proteomes" id="UP000027834">
    <property type="component" value="Chromosome 3"/>
</dbReference>
<evidence type="ECO:0000313" key="7">
    <source>
        <dbReference type="EMBL" id="QTO23423.1"/>
    </source>
</evidence>
<keyword evidence="8" id="KW-1185">Reference proteome</keyword>
<keyword evidence="3" id="KW-0274">FAD</keyword>
<dbReference type="InterPro" id="IPR028202">
    <property type="entry name" value="Reductase_C"/>
</dbReference>
<name>A0A8A8DE77_9BURK</name>
<sequence>MSDNGIVIVGAGQSGYQLAVSLRSAGYSSRVRLVGDETSMPYQRPPLSKAFLAGTCDMAQITFQDADFYRKQNIEFVAGKTIASIDRASHTALTDDGVALRYEQLVLAVGARTRTLPFNIGKASGLHYLRTLGDAQRLRQALEHARNIVVVGAGFLGLEFAAVAAAHGKHVSVIENAEEPMSHAVSSIVSRAFREHHESNGVRFLLGDGVSDIRIHDERITGVQTARGAELHADMVVACIGVVPNVELAAKAGLRVANGIVVDSALRTEDPAISALGDCASFPTRYAPGTCRLESIQNATDQARHLAQRLATGNESRFDAVPWFWSDQGGMKLQIAGLNRDLDKTVVRGDIESRHFSVFGFRDNRLVAVESVGAPGDHMIARRLLSRGVDVTPAMAGDPGVSLRDL</sequence>
<dbReference type="Pfam" id="PF14759">
    <property type="entry name" value="Reductase_C"/>
    <property type="match status" value="1"/>
</dbReference>
<keyword evidence="2" id="KW-0285">Flavoprotein</keyword>
<gene>
    <name evidence="7" type="ORF">DT99_035890</name>
</gene>
<dbReference type="InterPro" id="IPR023753">
    <property type="entry name" value="FAD/NAD-binding_dom"/>
</dbReference>
<dbReference type="Gene3D" id="3.50.50.60">
    <property type="entry name" value="FAD/NAD(P)-binding domain"/>
    <property type="match status" value="2"/>
</dbReference>
<organism evidence="7 8">
    <name type="scientific">Burkholderia seminalis</name>
    <dbReference type="NCBI Taxonomy" id="488731"/>
    <lineage>
        <taxon>Bacteria</taxon>
        <taxon>Pseudomonadati</taxon>
        <taxon>Pseudomonadota</taxon>
        <taxon>Betaproteobacteria</taxon>
        <taxon>Burkholderiales</taxon>
        <taxon>Burkholderiaceae</taxon>
        <taxon>Burkholderia</taxon>
        <taxon>Burkholderia cepacia complex</taxon>
    </lineage>
</organism>